<dbReference type="Proteomes" id="UP000018922">
    <property type="component" value="Chromosome I"/>
</dbReference>
<sequence>MFEYQEDATLRINPPLVCLLTMLATSAWANDKENVNPSCQLVPEANCGWAELRKLKAPGIDLHDGQFMATRLDEAELAGANMSGSHLQLTNFYKANLRGVDFSQSHMHAVNLIGANLEGANLEGVNLLDANLSGANLKGAKIDRALWTAANLSGATWVDGRVCAQGSKGECR</sequence>
<dbReference type="eggNOG" id="COG1357">
    <property type="taxonomic scope" value="Bacteria"/>
</dbReference>
<dbReference type="HOGENOM" id="CLU_033401_6_5_5"/>
<evidence type="ECO:0000313" key="2">
    <source>
        <dbReference type="EMBL" id="CDK98333.1"/>
    </source>
</evidence>
<dbReference type="InterPro" id="IPR051082">
    <property type="entry name" value="Pentapeptide-BTB/POZ_domain"/>
</dbReference>
<dbReference type="KEGG" id="mgy:MGMSRv2__1118"/>
<evidence type="ECO:0008006" key="4">
    <source>
        <dbReference type="Google" id="ProtNLM"/>
    </source>
</evidence>
<dbReference type="AlphaFoldDB" id="V6F1H9"/>
<dbReference type="PANTHER" id="PTHR14136:SF17">
    <property type="entry name" value="BTB_POZ DOMAIN-CONTAINING PROTEIN KCTD9"/>
    <property type="match status" value="1"/>
</dbReference>
<name>V6F1H9_MAGGM</name>
<organism evidence="2 3">
    <name type="scientific">Magnetospirillum gryphiswaldense (strain DSM 6361 / JCM 21280 / NBRC 15271 / MSR-1)</name>
    <dbReference type="NCBI Taxonomy" id="431944"/>
    <lineage>
        <taxon>Bacteria</taxon>
        <taxon>Pseudomonadati</taxon>
        <taxon>Pseudomonadota</taxon>
        <taxon>Alphaproteobacteria</taxon>
        <taxon>Rhodospirillales</taxon>
        <taxon>Rhodospirillaceae</taxon>
        <taxon>Magnetospirillum</taxon>
    </lineage>
</organism>
<feature type="signal peptide" evidence="1">
    <location>
        <begin position="1"/>
        <end position="29"/>
    </location>
</feature>
<gene>
    <name evidence="2" type="ordered locus">MGMSRv2__1118</name>
</gene>
<dbReference type="InterPro" id="IPR001646">
    <property type="entry name" value="5peptide_repeat"/>
</dbReference>
<keyword evidence="1" id="KW-0732">Signal</keyword>
<dbReference type="PANTHER" id="PTHR14136">
    <property type="entry name" value="BTB_POZ DOMAIN-CONTAINING PROTEIN KCTD9"/>
    <property type="match status" value="1"/>
</dbReference>
<feature type="chain" id="PRO_5004745306" description="Pentapeptide repeat-containing protein" evidence="1">
    <location>
        <begin position="30"/>
        <end position="172"/>
    </location>
</feature>
<evidence type="ECO:0000313" key="3">
    <source>
        <dbReference type="Proteomes" id="UP000018922"/>
    </source>
</evidence>
<dbReference type="SUPFAM" id="SSF141571">
    <property type="entry name" value="Pentapeptide repeat-like"/>
    <property type="match status" value="1"/>
</dbReference>
<dbReference type="Pfam" id="PF00805">
    <property type="entry name" value="Pentapeptide"/>
    <property type="match status" value="2"/>
</dbReference>
<reference evidence="2 3" key="1">
    <citation type="journal article" date="2014" name="Genome Announc.">
        <title>Complete genome sequence of Magnetospirillum gryphiswaldense MSR-1.</title>
        <authorList>
            <person name="Wang X."/>
            <person name="Wang Q."/>
            <person name="Zhang W."/>
            <person name="Wang Y."/>
            <person name="Li L."/>
            <person name="Wen T."/>
            <person name="Zhang T."/>
            <person name="Zhang Y."/>
            <person name="Xu J."/>
            <person name="Hu J."/>
            <person name="Li S."/>
            <person name="Liu L."/>
            <person name="Liu J."/>
            <person name="Jiang W."/>
            <person name="Tian J."/>
            <person name="Li Y."/>
            <person name="Schuler D."/>
            <person name="Wang L."/>
            <person name="Li J."/>
        </authorList>
    </citation>
    <scope>NUCLEOTIDE SEQUENCE [LARGE SCALE GENOMIC DNA]</scope>
    <source>
        <strain evidence="3">DSM 6361 / JCM 21280 / NBRC 15271 / MSR-1</strain>
    </source>
</reference>
<dbReference type="STRING" id="1430440.MGMSRv2__1118"/>
<accession>V6F1H9</accession>
<protein>
    <recommendedName>
        <fullName evidence="4">Pentapeptide repeat-containing protein</fullName>
    </recommendedName>
</protein>
<dbReference type="Gene3D" id="2.160.20.80">
    <property type="entry name" value="E3 ubiquitin-protein ligase SopA"/>
    <property type="match status" value="1"/>
</dbReference>
<keyword evidence="3" id="KW-1185">Reference proteome</keyword>
<dbReference type="EMBL" id="HG794546">
    <property type="protein sequence ID" value="CDK98333.1"/>
    <property type="molecule type" value="Genomic_DNA"/>
</dbReference>
<proteinExistence type="predicted"/>
<evidence type="ECO:0000256" key="1">
    <source>
        <dbReference type="SAM" id="SignalP"/>
    </source>
</evidence>